<reference evidence="1" key="1">
    <citation type="journal article" date="2020" name="mSystems">
        <title>Genome- and Community-Level Interaction Insights into Carbon Utilization and Element Cycling Functions of Hydrothermarchaeota in Hydrothermal Sediment.</title>
        <authorList>
            <person name="Zhou Z."/>
            <person name="Liu Y."/>
            <person name="Xu W."/>
            <person name="Pan J."/>
            <person name="Luo Z.H."/>
            <person name="Li M."/>
        </authorList>
    </citation>
    <scope>NUCLEOTIDE SEQUENCE [LARGE SCALE GENOMIC DNA]</scope>
    <source>
        <strain evidence="1">SpSt-716</strain>
    </source>
</reference>
<proteinExistence type="predicted"/>
<evidence type="ECO:0000313" key="1">
    <source>
        <dbReference type="EMBL" id="HGI74393.1"/>
    </source>
</evidence>
<accession>A0A7V3YKL7</accession>
<dbReference type="GO" id="GO:0009279">
    <property type="term" value="C:cell outer membrane"/>
    <property type="evidence" value="ECO:0007669"/>
    <property type="project" value="TreeGrafter"/>
</dbReference>
<comment type="caution">
    <text evidence="1">The sequence shown here is derived from an EMBL/GenBank/DDBJ whole genome shotgun (WGS) entry which is preliminary data.</text>
</comment>
<protein>
    <submittedName>
        <fullName evidence="1">LPS-assembly protein LptD</fullName>
    </submittedName>
</protein>
<dbReference type="AlphaFoldDB" id="A0A7V3YKL7"/>
<dbReference type="PANTHER" id="PTHR30189">
    <property type="entry name" value="LPS-ASSEMBLY PROTEIN"/>
    <property type="match status" value="1"/>
</dbReference>
<dbReference type="EMBL" id="DTEN01000069">
    <property type="protein sequence ID" value="HGI74393.1"/>
    <property type="molecule type" value="Genomic_DNA"/>
</dbReference>
<name>A0A7V3YKL7_9BACT</name>
<sequence length="666" mass="75817">MSLTRWSGIAVTVLGILALCRFASSSEKAIELEGERLVYFLKDEEVLVVSGKLTYEDVTLTASEIRVFLRDERLEARGNVRVTRKDEGFTAEEVVYSWKEDWWRSKKVSSEITGKGIEGKLFFRGEAVEEKDGTMTIEGARLTSCDLPEPHYFIEARRIVIYPNKKVVLYHLSYFDFGRRLFSLPSYAFFLNQKEQLPLLPMVGYSRATGYYLTYYHNYFPNDTSFGTVELSFWEKIGWKLSITHYIDNEKRNEKGKISVEYLDRKGAAPKVTAKGEYSRRFGKTLDLSSNFSYAQTVGENDAALSAQALLTYTEKKLQSKLTANYTRSSPQEGSALSATWVTSYDLGGITAKTQVVFREDTRFGVYTDKDLQYEVALQKAAEAYTYTLRYTGHEDLEGDAYTGDFVRFVRKIPELEVVRKKERLGKSDFTWQAGVLLGHYAEEDTGVVDERLHLFLDLEGKSTLAKDATLASKFRFEQNFYGNGFARYVFSGSFTFEKRLSEAFGLSLSYNRAGYAGATPFRFDYTTPKTEFLGFGVVYDKGPWSVRFESGYDTLSGVFSEGVLKVSYEESAAKSFEVRGSYDFNEGTFTGVVVELSWPLSREWNIGLSGGWDPVSGELEALRVRLTRDLHCREISLFYDRSQDTFWIEYGIKAFPGQTVRIGGE</sequence>
<organism evidence="1">
    <name type="scientific">Candidatus Caldatribacterium californiense</name>
    <dbReference type="NCBI Taxonomy" id="1454726"/>
    <lineage>
        <taxon>Bacteria</taxon>
        <taxon>Pseudomonadati</taxon>
        <taxon>Atribacterota</taxon>
        <taxon>Atribacteria</taxon>
        <taxon>Atribacterales</taxon>
        <taxon>Candidatus Caldatribacteriaceae</taxon>
        <taxon>Candidatus Caldatribacterium</taxon>
    </lineage>
</organism>
<dbReference type="GO" id="GO:1990351">
    <property type="term" value="C:transporter complex"/>
    <property type="evidence" value="ECO:0007669"/>
    <property type="project" value="TreeGrafter"/>
</dbReference>
<dbReference type="SUPFAM" id="SSF56935">
    <property type="entry name" value="Porins"/>
    <property type="match status" value="1"/>
</dbReference>
<dbReference type="InterPro" id="IPR050218">
    <property type="entry name" value="LptD"/>
</dbReference>
<dbReference type="PANTHER" id="PTHR30189:SF1">
    <property type="entry name" value="LPS-ASSEMBLY PROTEIN LPTD"/>
    <property type="match status" value="1"/>
</dbReference>
<gene>
    <name evidence="1" type="ORF">ENU96_01745</name>
</gene>